<dbReference type="Proteomes" id="UP000614261">
    <property type="component" value="Unassembled WGS sequence"/>
</dbReference>
<gene>
    <name evidence="2" type="ORF">GCM10010833_04600</name>
</gene>
<dbReference type="RefSeq" id="WP_188512726.1">
    <property type="nucleotide sequence ID" value="NZ_BMGD01000001.1"/>
</dbReference>
<evidence type="ECO:0000313" key="2">
    <source>
        <dbReference type="EMBL" id="GGB53020.1"/>
    </source>
</evidence>
<sequence>MNSRFSEYLARSGFAHRASTKADGSVVYRLAGKSRSVLLPARVWQQMGEEFAAALAPSRRRTRLLSIALFPGILIFAMTVGQLIPFAGVMILAGILCGPIAIYLMHSHDVQKITRSIESRLECYPQCPDTPRDPARLPRGVEIAGLVVIGPHLVLAIIGEIGGPDTYRGTPLSGMGIGPLQMLAMGLIGLRLLWPKLGPRLSGSR</sequence>
<keyword evidence="3" id="KW-1185">Reference proteome</keyword>
<accession>A0ABQ1IVB9</accession>
<reference evidence="3" key="1">
    <citation type="journal article" date="2019" name="Int. J. Syst. Evol. Microbiol.">
        <title>The Global Catalogue of Microorganisms (GCM) 10K type strain sequencing project: providing services to taxonomists for standard genome sequencing and annotation.</title>
        <authorList>
            <consortium name="The Broad Institute Genomics Platform"/>
            <consortium name="The Broad Institute Genome Sequencing Center for Infectious Disease"/>
            <person name="Wu L."/>
            <person name="Ma J."/>
        </authorList>
    </citation>
    <scope>NUCLEOTIDE SEQUENCE [LARGE SCALE GENOMIC DNA]</scope>
    <source>
        <strain evidence="3">CGMCC 1.12851</strain>
    </source>
</reference>
<feature type="transmembrane region" description="Helical" evidence="1">
    <location>
        <begin position="141"/>
        <end position="162"/>
    </location>
</feature>
<evidence type="ECO:0000256" key="1">
    <source>
        <dbReference type="SAM" id="Phobius"/>
    </source>
</evidence>
<keyword evidence="1" id="KW-1133">Transmembrane helix</keyword>
<keyword evidence="1" id="KW-0472">Membrane</keyword>
<protein>
    <submittedName>
        <fullName evidence="2">Uncharacterized protein</fullName>
    </submittedName>
</protein>
<evidence type="ECO:0000313" key="3">
    <source>
        <dbReference type="Proteomes" id="UP000614261"/>
    </source>
</evidence>
<comment type="caution">
    <text evidence="2">The sequence shown here is derived from an EMBL/GenBank/DDBJ whole genome shotgun (WGS) entry which is preliminary data.</text>
</comment>
<organism evidence="2 3">
    <name type="scientific">Blastomonas aquatica</name>
    <dbReference type="NCBI Taxonomy" id="1510276"/>
    <lineage>
        <taxon>Bacteria</taxon>
        <taxon>Pseudomonadati</taxon>
        <taxon>Pseudomonadota</taxon>
        <taxon>Alphaproteobacteria</taxon>
        <taxon>Sphingomonadales</taxon>
        <taxon>Sphingomonadaceae</taxon>
        <taxon>Blastomonas</taxon>
    </lineage>
</organism>
<name>A0ABQ1IVB9_9SPHN</name>
<proteinExistence type="predicted"/>
<dbReference type="EMBL" id="BMGD01000001">
    <property type="protein sequence ID" value="GGB53020.1"/>
    <property type="molecule type" value="Genomic_DNA"/>
</dbReference>
<feature type="transmembrane region" description="Helical" evidence="1">
    <location>
        <begin position="86"/>
        <end position="105"/>
    </location>
</feature>
<feature type="transmembrane region" description="Helical" evidence="1">
    <location>
        <begin position="64"/>
        <end position="80"/>
    </location>
</feature>
<keyword evidence="1" id="KW-0812">Transmembrane</keyword>
<feature type="transmembrane region" description="Helical" evidence="1">
    <location>
        <begin position="174"/>
        <end position="194"/>
    </location>
</feature>